<keyword evidence="1" id="KW-0694">RNA-binding</keyword>
<dbReference type="Pfam" id="PF01585">
    <property type="entry name" value="G-patch"/>
    <property type="match status" value="1"/>
</dbReference>
<evidence type="ECO:0000256" key="1">
    <source>
        <dbReference type="PROSITE-ProRule" id="PRU00266"/>
    </source>
</evidence>
<dbReference type="KEGG" id="lgi:LOTGIDRAFT_106890"/>
<evidence type="ECO:0000313" key="4">
    <source>
        <dbReference type="EMBL" id="ESO89270.1"/>
    </source>
</evidence>
<dbReference type="Pfam" id="PF14709">
    <property type="entry name" value="DND1_DSRM"/>
    <property type="match status" value="1"/>
</dbReference>
<dbReference type="STRING" id="225164.V4A2W0"/>
<dbReference type="PROSITE" id="PS50137">
    <property type="entry name" value="DS_RBD"/>
    <property type="match status" value="1"/>
</dbReference>
<dbReference type="HOGENOM" id="CLU_978524_0_0_1"/>
<protein>
    <recommendedName>
        <fullName evidence="6">G-patch domain-containing protein</fullName>
    </recommendedName>
</protein>
<dbReference type="SUPFAM" id="SSF54768">
    <property type="entry name" value="dsRNA-binding domain-like"/>
    <property type="match status" value="1"/>
</dbReference>
<organism evidence="4 5">
    <name type="scientific">Lottia gigantea</name>
    <name type="common">Giant owl limpet</name>
    <dbReference type="NCBI Taxonomy" id="225164"/>
    <lineage>
        <taxon>Eukaryota</taxon>
        <taxon>Metazoa</taxon>
        <taxon>Spiralia</taxon>
        <taxon>Lophotrochozoa</taxon>
        <taxon>Mollusca</taxon>
        <taxon>Gastropoda</taxon>
        <taxon>Patellogastropoda</taxon>
        <taxon>Lottioidea</taxon>
        <taxon>Lottiidae</taxon>
        <taxon>Lottia</taxon>
    </lineage>
</organism>
<dbReference type="EMBL" id="KB202619">
    <property type="protein sequence ID" value="ESO89270.1"/>
    <property type="molecule type" value="Genomic_DNA"/>
</dbReference>
<sequence>LNSDEEHDAPFINHPFVVREAAPIIMNIRLPVMTATDKNVGILRSQFPVSSGNQHRLKELEWIPVEKTTAPPTATTTTTTIKPAAPSPAIDIGAIVSERLQAVRKLQENPYDVQALTKMHKSQERASQWATSQYQPGTFTGSTGVQILSKQELEGTNKYNKAWLKKDQFKKAEPVKSGIGMFLLQKMGWKAGEGLGKNNEGSLEPLLLDLKVDRKGLQTHSEVRGNQRGNMKVYIFEISGKHPVSALLEICNKRKFGAPYFELVHESGPDHKKHFLFKVSRYFRR</sequence>
<dbReference type="OrthoDB" id="786951at2759"/>
<dbReference type="GO" id="GO:0051726">
    <property type="term" value="P:regulation of cell cycle"/>
    <property type="evidence" value="ECO:0007669"/>
    <property type="project" value="InterPro"/>
</dbReference>
<dbReference type="SMART" id="SM00443">
    <property type="entry name" value="G_patch"/>
    <property type="match status" value="1"/>
</dbReference>
<dbReference type="InterPro" id="IPR032922">
    <property type="entry name" value="SON"/>
</dbReference>
<evidence type="ECO:0008006" key="6">
    <source>
        <dbReference type="Google" id="ProtNLM"/>
    </source>
</evidence>
<dbReference type="Gene3D" id="3.30.160.20">
    <property type="match status" value="1"/>
</dbReference>
<dbReference type="InterPro" id="IPR014720">
    <property type="entry name" value="dsRBD_dom"/>
</dbReference>
<name>V4A2W0_LOTGI</name>
<keyword evidence="5" id="KW-1185">Reference proteome</keyword>
<dbReference type="OMA" id="SATMNER"/>
<dbReference type="PROSITE" id="PS50174">
    <property type="entry name" value="G_PATCH"/>
    <property type="match status" value="1"/>
</dbReference>
<feature type="domain" description="G-patch" evidence="3">
    <location>
        <begin position="176"/>
        <end position="222"/>
    </location>
</feature>
<proteinExistence type="predicted"/>
<dbReference type="InterPro" id="IPR000467">
    <property type="entry name" value="G_patch_dom"/>
</dbReference>
<dbReference type="GeneID" id="20230157"/>
<dbReference type="CTD" id="20230157"/>
<evidence type="ECO:0000313" key="5">
    <source>
        <dbReference type="Proteomes" id="UP000030746"/>
    </source>
</evidence>
<feature type="domain" description="DRBM" evidence="2">
    <location>
        <begin position="242"/>
        <end position="279"/>
    </location>
</feature>
<reference evidence="4 5" key="1">
    <citation type="journal article" date="2013" name="Nature">
        <title>Insights into bilaterian evolution from three spiralian genomes.</title>
        <authorList>
            <person name="Simakov O."/>
            <person name="Marletaz F."/>
            <person name="Cho S.J."/>
            <person name="Edsinger-Gonzales E."/>
            <person name="Havlak P."/>
            <person name="Hellsten U."/>
            <person name="Kuo D.H."/>
            <person name="Larsson T."/>
            <person name="Lv J."/>
            <person name="Arendt D."/>
            <person name="Savage R."/>
            <person name="Osoegawa K."/>
            <person name="de Jong P."/>
            <person name="Grimwood J."/>
            <person name="Chapman J.A."/>
            <person name="Shapiro H."/>
            <person name="Aerts A."/>
            <person name="Otillar R.P."/>
            <person name="Terry A.Y."/>
            <person name="Boore J.L."/>
            <person name="Grigoriev I.V."/>
            <person name="Lindberg D.R."/>
            <person name="Seaver E.C."/>
            <person name="Weisblat D.A."/>
            <person name="Putnam N.H."/>
            <person name="Rokhsar D.S."/>
        </authorList>
    </citation>
    <scope>NUCLEOTIDE SEQUENCE [LARGE SCALE GENOMIC DNA]</scope>
</reference>
<dbReference type="Proteomes" id="UP000030746">
    <property type="component" value="Unassembled WGS sequence"/>
</dbReference>
<dbReference type="RefSeq" id="XP_009060300.1">
    <property type="nucleotide sequence ID" value="XM_009062052.1"/>
</dbReference>
<evidence type="ECO:0000259" key="3">
    <source>
        <dbReference type="PROSITE" id="PS50174"/>
    </source>
</evidence>
<dbReference type="PANTHER" id="PTHR46528">
    <property type="entry name" value="PROTEIN SON"/>
    <property type="match status" value="1"/>
</dbReference>
<dbReference type="GO" id="GO:0048024">
    <property type="term" value="P:regulation of mRNA splicing, via spliceosome"/>
    <property type="evidence" value="ECO:0007669"/>
    <property type="project" value="TreeGrafter"/>
</dbReference>
<dbReference type="PANTHER" id="PTHR46528:SF1">
    <property type="entry name" value="PROTEIN SON"/>
    <property type="match status" value="1"/>
</dbReference>
<gene>
    <name evidence="4" type="ORF">LOTGIDRAFT_106890</name>
</gene>
<dbReference type="GO" id="GO:0003723">
    <property type="term" value="F:RNA binding"/>
    <property type="evidence" value="ECO:0007669"/>
    <property type="project" value="UniProtKB-UniRule"/>
</dbReference>
<evidence type="ECO:0000259" key="2">
    <source>
        <dbReference type="PROSITE" id="PS50137"/>
    </source>
</evidence>
<feature type="non-terminal residue" evidence="4">
    <location>
        <position position="1"/>
    </location>
</feature>
<accession>V4A2W0</accession>
<dbReference type="AlphaFoldDB" id="V4A2W0"/>